<dbReference type="GO" id="GO:0031992">
    <property type="term" value="F:energy transducer activity"/>
    <property type="evidence" value="ECO:0007669"/>
    <property type="project" value="TreeGrafter"/>
</dbReference>
<protein>
    <recommendedName>
        <fullName evidence="2">TonB C-terminal domain-containing protein</fullName>
    </recommendedName>
</protein>
<dbReference type="SUPFAM" id="SSF82185">
    <property type="entry name" value="Histone H3 K4-specific methyltransferase SET7/9 N-terminal domain"/>
    <property type="match status" value="1"/>
</dbReference>
<dbReference type="RefSeq" id="WP_099437759.1">
    <property type="nucleotide sequence ID" value="NZ_CP024091.1"/>
</dbReference>
<dbReference type="Gene3D" id="2.20.110.10">
    <property type="entry name" value="Histone H3 K4-specific methyltransferase SET7/9 N-terminal domain"/>
    <property type="match status" value="1"/>
</dbReference>
<dbReference type="SUPFAM" id="SSF74653">
    <property type="entry name" value="TolA/TonB C-terminal domain"/>
    <property type="match status" value="1"/>
</dbReference>
<evidence type="ECO:0000256" key="1">
    <source>
        <dbReference type="SAM" id="SignalP"/>
    </source>
</evidence>
<dbReference type="PROSITE" id="PS52015">
    <property type="entry name" value="TONB_CTD"/>
    <property type="match status" value="1"/>
</dbReference>
<dbReference type="KEGG" id="pgs:CPT03_04690"/>
<evidence type="ECO:0000259" key="2">
    <source>
        <dbReference type="PROSITE" id="PS52015"/>
    </source>
</evidence>
<name>A0A2D1U2S1_9SPHI</name>
<feature type="chain" id="PRO_5013669174" description="TonB C-terminal domain-containing protein" evidence="1">
    <location>
        <begin position="22"/>
        <end position="324"/>
    </location>
</feature>
<proteinExistence type="predicted"/>
<evidence type="ECO:0000313" key="4">
    <source>
        <dbReference type="Proteomes" id="UP000223749"/>
    </source>
</evidence>
<gene>
    <name evidence="3" type="ORF">CPT03_04690</name>
</gene>
<sequence>MGYTFLLLMCLMFLTESSANAQVAVYMRYDYEDEATLNIDSAAFKRVVYDIDIDKNVYPIVDYYLDGKLKGRGYASMVNPFIYAGQKVEYYKNGKKRMMGHYTNGELTGPVYRYYQNGNLYAIQEYYPSKIEDKKLKAIDPIIIALKDSAGADMIKDGMGHYVEYDVYDPLVITAEGDILNGKWEGEVKGFLPREGLKYAEVYKNGVLVSGLSADSLGNEYKYSENKTGPIFKDGMEAFYKYVLRNLRYPASAQEKEIGGKVFIKFQVDTDGNASNFINTNYVNAVLAQEAIRVIKAAGTWMPGRVKGKPVNMFLNIPFNFAVN</sequence>
<accession>A0A2D1U2S1</accession>
<dbReference type="InterPro" id="IPR037682">
    <property type="entry name" value="TonB_C"/>
</dbReference>
<dbReference type="EMBL" id="CP024091">
    <property type="protein sequence ID" value="ATP55814.1"/>
    <property type="molecule type" value="Genomic_DNA"/>
</dbReference>
<feature type="signal peptide" evidence="1">
    <location>
        <begin position="1"/>
        <end position="21"/>
    </location>
</feature>
<evidence type="ECO:0000313" key="3">
    <source>
        <dbReference type="EMBL" id="ATP55814.1"/>
    </source>
</evidence>
<dbReference type="Proteomes" id="UP000223749">
    <property type="component" value="Chromosome"/>
</dbReference>
<dbReference type="GO" id="GO:0098797">
    <property type="term" value="C:plasma membrane protein complex"/>
    <property type="evidence" value="ECO:0007669"/>
    <property type="project" value="TreeGrafter"/>
</dbReference>
<dbReference type="InterPro" id="IPR051045">
    <property type="entry name" value="TonB-dependent_transducer"/>
</dbReference>
<dbReference type="Pfam" id="PF03544">
    <property type="entry name" value="TonB_C"/>
    <property type="match status" value="1"/>
</dbReference>
<organism evidence="3 4">
    <name type="scientific">Pedobacter ginsengisoli</name>
    <dbReference type="NCBI Taxonomy" id="363852"/>
    <lineage>
        <taxon>Bacteria</taxon>
        <taxon>Pseudomonadati</taxon>
        <taxon>Bacteroidota</taxon>
        <taxon>Sphingobacteriia</taxon>
        <taxon>Sphingobacteriales</taxon>
        <taxon>Sphingobacteriaceae</taxon>
        <taxon>Pedobacter</taxon>
    </lineage>
</organism>
<keyword evidence="1" id="KW-0732">Signal</keyword>
<feature type="domain" description="TonB C-terminal" evidence="2">
    <location>
        <begin position="234"/>
        <end position="324"/>
    </location>
</feature>
<dbReference type="AlphaFoldDB" id="A0A2D1U2S1"/>
<dbReference type="OrthoDB" id="649093at2"/>
<dbReference type="Gene3D" id="3.30.1150.10">
    <property type="match status" value="1"/>
</dbReference>
<keyword evidence="4" id="KW-1185">Reference proteome</keyword>
<dbReference type="PANTHER" id="PTHR33446:SF2">
    <property type="entry name" value="PROTEIN TONB"/>
    <property type="match status" value="1"/>
</dbReference>
<dbReference type="PANTHER" id="PTHR33446">
    <property type="entry name" value="PROTEIN TONB-RELATED"/>
    <property type="match status" value="1"/>
</dbReference>
<reference evidence="3 4" key="1">
    <citation type="submission" date="2017-10" db="EMBL/GenBank/DDBJ databases">
        <title>Whole genome of Pedobacter ginsengisoli T01R-27 isolated from tomato rhizosphere.</title>
        <authorList>
            <person name="Weon H.-Y."/>
            <person name="Lee S.A."/>
            <person name="Sang M.K."/>
            <person name="Song J."/>
        </authorList>
    </citation>
    <scope>NUCLEOTIDE SEQUENCE [LARGE SCALE GENOMIC DNA]</scope>
    <source>
        <strain evidence="3 4">T01R-27</strain>
    </source>
</reference>
<dbReference type="GO" id="GO:0055085">
    <property type="term" value="P:transmembrane transport"/>
    <property type="evidence" value="ECO:0007669"/>
    <property type="project" value="InterPro"/>
</dbReference>